<dbReference type="PANTHER" id="PTHR43825:SF1">
    <property type="entry name" value="TRANSKETOLASE-LIKE PYRIMIDINE-BINDING DOMAIN-CONTAINING PROTEIN"/>
    <property type="match status" value="1"/>
</dbReference>
<evidence type="ECO:0000256" key="3">
    <source>
        <dbReference type="ARBA" id="ARBA00023052"/>
    </source>
</evidence>
<reference evidence="5 6" key="1">
    <citation type="journal article" date="2015" name="Stand. Genomic Sci.">
        <title>Genomic Encyclopedia of Bacterial and Archaeal Type Strains, Phase III: the genomes of soil and plant-associated and newly described type strains.</title>
        <authorList>
            <person name="Whitman W.B."/>
            <person name="Woyke T."/>
            <person name="Klenk H.P."/>
            <person name="Zhou Y."/>
            <person name="Lilburn T.G."/>
            <person name="Beck B.J."/>
            <person name="De Vos P."/>
            <person name="Vandamme P."/>
            <person name="Eisen J.A."/>
            <person name="Garrity G."/>
            <person name="Hugenholtz P."/>
            <person name="Kyrpides N.C."/>
        </authorList>
    </citation>
    <scope>NUCLEOTIDE SEQUENCE [LARGE SCALE GENOMIC DNA]</scope>
    <source>
        <strain evidence="5 6">AC4r</strain>
    </source>
</reference>
<evidence type="ECO:0000256" key="1">
    <source>
        <dbReference type="ARBA" id="ARBA00001964"/>
    </source>
</evidence>
<dbReference type="Pfam" id="PF02779">
    <property type="entry name" value="Transket_pyr"/>
    <property type="match status" value="1"/>
</dbReference>
<dbReference type="Pfam" id="PF02780">
    <property type="entry name" value="Transketolase_C"/>
    <property type="match status" value="1"/>
</dbReference>
<dbReference type="InterPro" id="IPR033248">
    <property type="entry name" value="Transketolase_C"/>
</dbReference>
<dbReference type="GO" id="GO:0000287">
    <property type="term" value="F:magnesium ion binding"/>
    <property type="evidence" value="ECO:0007669"/>
    <property type="project" value="UniProtKB-ARBA"/>
</dbReference>
<dbReference type="SMART" id="SM00861">
    <property type="entry name" value="Transket_pyr"/>
    <property type="match status" value="1"/>
</dbReference>
<dbReference type="PANTHER" id="PTHR43825">
    <property type="entry name" value="PYRUVATE DEHYDROGENASE E1 COMPONENT"/>
    <property type="match status" value="1"/>
</dbReference>
<accession>A0A4Q7TZF3</accession>
<evidence type="ECO:0000313" key="6">
    <source>
        <dbReference type="Proteomes" id="UP000292408"/>
    </source>
</evidence>
<evidence type="ECO:0000256" key="2">
    <source>
        <dbReference type="ARBA" id="ARBA00007131"/>
    </source>
</evidence>
<organism evidence="5 6">
    <name type="scientific">Microcella alkaliphila</name>
    <dbReference type="NCBI Taxonomy" id="279828"/>
    <lineage>
        <taxon>Bacteria</taxon>
        <taxon>Bacillati</taxon>
        <taxon>Actinomycetota</taxon>
        <taxon>Actinomycetes</taxon>
        <taxon>Micrococcales</taxon>
        <taxon>Microbacteriaceae</taxon>
        <taxon>Microcella</taxon>
    </lineage>
</organism>
<dbReference type="OrthoDB" id="8732661at2"/>
<dbReference type="InterPro" id="IPR029061">
    <property type="entry name" value="THDP-binding"/>
</dbReference>
<comment type="cofactor">
    <cofactor evidence="1">
        <name>thiamine diphosphate</name>
        <dbReference type="ChEBI" id="CHEBI:58937"/>
    </cofactor>
</comment>
<dbReference type="FunFam" id="3.40.50.970:FF:000129">
    <property type="entry name" value="Transketolase"/>
    <property type="match status" value="1"/>
</dbReference>
<dbReference type="Gene3D" id="3.40.50.970">
    <property type="match status" value="1"/>
</dbReference>
<dbReference type="InterPro" id="IPR051157">
    <property type="entry name" value="PDH/Transketolase"/>
</dbReference>
<keyword evidence="3" id="KW-0786">Thiamine pyrophosphate</keyword>
<dbReference type="Gene3D" id="3.40.50.920">
    <property type="match status" value="1"/>
</dbReference>
<comment type="similarity">
    <text evidence="2">Belongs to the transketolase family.</text>
</comment>
<keyword evidence="6" id="KW-1185">Reference proteome</keyword>
<feature type="domain" description="Transketolase-like pyrimidine-binding" evidence="4">
    <location>
        <begin position="2"/>
        <end position="168"/>
    </location>
</feature>
<protein>
    <submittedName>
        <fullName evidence="5">Transketolase subunit B</fullName>
    </submittedName>
</protein>
<dbReference type="SUPFAM" id="SSF52518">
    <property type="entry name" value="Thiamin diphosphate-binding fold (THDP-binding)"/>
    <property type="match status" value="1"/>
</dbReference>
<comment type="caution">
    <text evidence="5">The sequence shown here is derived from an EMBL/GenBank/DDBJ whole genome shotgun (WGS) entry which is preliminary data.</text>
</comment>
<dbReference type="InterPro" id="IPR005475">
    <property type="entry name" value="Transketolase-like_Pyr-bd"/>
</dbReference>
<dbReference type="SUPFAM" id="SSF52922">
    <property type="entry name" value="TK C-terminal domain-like"/>
    <property type="match status" value="1"/>
</dbReference>
<evidence type="ECO:0000259" key="4">
    <source>
        <dbReference type="SMART" id="SM00861"/>
    </source>
</evidence>
<dbReference type="CDD" id="cd07033">
    <property type="entry name" value="TPP_PYR_DXS_TK_like"/>
    <property type="match status" value="1"/>
</dbReference>
<proteinExistence type="inferred from homology"/>
<dbReference type="AlphaFoldDB" id="A0A4Q7TZF3"/>
<dbReference type="InterPro" id="IPR009014">
    <property type="entry name" value="Transketo_C/PFOR_II"/>
</dbReference>
<sequence length="311" mass="33463">MKAQRVVWGETLAEIASTDPTLVVLDGDLATSTRADIVADKQPDAFIEVGIAEQNMVGMAFGMSTLGYRPWLSTFGVFLTHRAIDQIRMLVSQTKAPVRIAAAYSGLLNGSSGKTHQDIEDFAIMRAMPNMTVIAPADEYEAASVIRWAAEHPGPVYIRFARDAVTPVFPEDHVFEVAKPVAVRNGSDVTLISTGVQTSRTLDAANILAEAGIEAQVIHLATLKPLDDAALLSLIGNQENVVTVEDHSRIGGLGGLVAELLSERGGTRLTRIGLEDRWSESAPNEFLLEKYGLSAERVAESVKASLLITAR</sequence>
<dbReference type="RefSeq" id="WP_130279862.1">
    <property type="nucleotide sequence ID" value="NZ_SGXT01000001.1"/>
</dbReference>
<name>A0A4Q7TZF3_9MICO</name>
<dbReference type="Proteomes" id="UP000292408">
    <property type="component" value="Unassembled WGS sequence"/>
</dbReference>
<evidence type="ECO:0000313" key="5">
    <source>
        <dbReference type="EMBL" id="RZT66485.1"/>
    </source>
</evidence>
<gene>
    <name evidence="5" type="ORF">EV140_0023</name>
</gene>
<dbReference type="EMBL" id="SGXT01000001">
    <property type="protein sequence ID" value="RZT66485.1"/>
    <property type="molecule type" value="Genomic_DNA"/>
</dbReference>